<evidence type="ECO:0000313" key="1">
    <source>
        <dbReference type="EMBL" id="KAJ2786116.1"/>
    </source>
</evidence>
<name>A0A9W8HNM5_9FUNG</name>
<accession>A0A9W8HNM5</accession>
<keyword evidence="2" id="KW-1185">Reference proteome</keyword>
<reference evidence="1" key="1">
    <citation type="submission" date="2022-07" db="EMBL/GenBank/DDBJ databases">
        <title>Phylogenomic reconstructions and comparative analyses of Kickxellomycotina fungi.</title>
        <authorList>
            <person name="Reynolds N.K."/>
            <person name="Stajich J.E."/>
            <person name="Barry K."/>
            <person name="Grigoriev I.V."/>
            <person name="Crous P."/>
            <person name="Smith M.E."/>
        </authorList>
    </citation>
    <scope>NUCLEOTIDE SEQUENCE</scope>
    <source>
        <strain evidence="1">NBRC 105414</strain>
    </source>
</reference>
<proteinExistence type="predicted"/>
<comment type="caution">
    <text evidence="1">The sequence shown here is derived from an EMBL/GenBank/DDBJ whole genome shotgun (WGS) entry which is preliminary data.</text>
</comment>
<dbReference type="EMBL" id="JANBUL010000004">
    <property type="protein sequence ID" value="KAJ2786116.1"/>
    <property type="molecule type" value="Genomic_DNA"/>
</dbReference>
<dbReference type="Proteomes" id="UP001140217">
    <property type="component" value="Unassembled WGS sequence"/>
</dbReference>
<dbReference type="AlphaFoldDB" id="A0A9W8HNM5"/>
<organism evidence="1 2">
    <name type="scientific">Coemansia javaensis</name>
    <dbReference type="NCBI Taxonomy" id="2761396"/>
    <lineage>
        <taxon>Eukaryota</taxon>
        <taxon>Fungi</taxon>
        <taxon>Fungi incertae sedis</taxon>
        <taxon>Zoopagomycota</taxon>
        <taxon>Kickxellomycotina</taxon>
        <taxon>Kickxellomycetes</taxon>
        <taxon>Kickxellales</taxon>
        <taxon>Kickxellaceae</taxon>
        <taxon>Coemansia</taxon>
    </lineage>
</organism>
<sequence length="235" mass="24392">MRPWLRQVLLAARPLRRAGHANPAAGEGTVIFHAVTGRAIRLLKLMSVAGSAVACTATGAALAAQSLGTLGDDDLSVASLAAASSVSVASTLAITRMFGPFVTRITLLPPGSGAAVRASKSGLPRFDAMLAAPKAGPVRAARPLLSGQVTNDSVLVLESPGFLGYTTRVSRVAVSDLVPAAQRYRTWNLSPASLADRKARGIPTPLTTFTVMWKSSPATPARRMMEEVNSLVGPL</sequence>
<evidence type="ECO:0000313" key="2">
    <source>
        <dbReference type="Proteomes" id="UP001140217"/>
    </source>
</evidence>
<dbReference type="OrthoDB" id="5552446at2759"/>
<gene>
    <name evidence="1" type="ORF">H4R18_000148</name>
</gene>
<protein>
    <submittedName>
        <fullName evidence="1">Uncharacterized protein</fullName>
    </submittedName>
</protein>